<dbReference type="EMBL" id="CAJVPW010005745">
    <property type="protein sequence ID" value="CAG8559807.1"/>
    <property type="molecule type" value="Genomic_DNA"/>
</dbReference>
<keyword evidence="2" id="KW-1185">Reference proteome</keyword>
<dbReference type="Proteomes" id="UP000789366">
    <property type="component" value="Unassembled WGS sequence"/>
</dbReference>
<accession>A0ACA9LYR5</accession>
<gene>
    <name evidence="1" type="ORF">SPELUC_LOCUS5557</name>
</gene>
<evidence type="ECO:0000313" key="2">
    <source>
        <dbReference type="Proteomes" id="UP000789366"/>
    </source>
</evidence>
<name>A0ACA9LYR5_9GLOM</name>
<sequence>MLAEWKPKLVVLKEMLKKLGFPDLRFASQQKKKNTVKNNDCGNHVNNNEINKREKKNNFNLANGVHTKFSTLDGISSPADYAASARQKNYSALAVTDHYNVQAFPEFSQHQSPDLKIIYGCEMEMLEDELPPYLFNHSTTILDQKIDNLTYCVFDLETTGFFSQYNEIIELGYVIYHQGEIIREKEYLIRPQKEIPAEPTTPESSTMAFSINLAKLSHVPGRAKVVQTHRALDDSKLLAELLEKLLKTLKENKISQWGQVKELIKDVFFPNRGFKVKILATSQEGLHNLYRLITLSHTERLFKKPSIFRSDLAKYRAGLLVGAAGGREGETFSLFSSFNFAAKKQKKLLFYDYVEVNSPQTFRYLWLNGQISETELKEMTKKIINAAEEAKIPVIASHHVYYCQSKERLLKEIIVANEGMNGTRHYLYNQATLDEKEDRFAYLPPQHLLTLEEMIDNWLFLQDKQLIEKLIFKYPQQIVSQVGEVNIKQPPLNYSATGSSGREENDLITAYTQRANEIFEGEKTPDIDLNFSGEYQKVAHNYVRKLLGWFDKEKLRELEKKLLQGRQEKRQLEIKLKELESKNELQSVKFNYEALIAQWIEHLFAEQEAGGSIPPKCTKLSLINKNNQTPSDNSEIQQLKSQLNTVKSQLNNLTNDPQKNQLEEKITALENKVKNLINPDKSTIQQLEREIKEIKEKLEKNNPRDNPPPADENQLKVHYYTELGQNHIELTKKRQDYIITFVPENAEKYHNQSHVYYFSKHNDKFNLAPVFTPSNEKKEIKVEFFGDSSKKGGYGQ</sequence>
<organism evidence="1 2">
    <name type="scientific">Cetraspora pellucida</name>
    <dbReference type="NCBI Taxonomy" id="1433469"/>
    <lineage>
        <taxon>Eukaryota</taxon>
        <taxon>Fungi</taxon>
        <taxon>Fungi incertae sedis</taxon>
        <taxon>Mucoromycota</taxon>
        <taxon>Glomeromycotina</taxon>
        <taxon>Glomeromycetes</taxon>
        <taxon>Diversisporales</taxon>
        <taxon>Gigasporaceae</taxon>
        <taxon>Cetraspora</taxon>
    </lineage>
</organism>
<comment type="caution">
    <text evidence="1">The sequence shown here is derived from an EMBL/GenBank/DDBJ whole genome shotgun (WGS) entry which is preliminary data.</text>
</comment>
<evidence type="ECO:0000313" key="1">
    <source>
        <dbReference type="EMBL" id="CAG8559807.1"/>
    </source>
</evidence>
<protein>
    <submittedName>
        <fullName evidence="1">7854_t:CDS:1</fullName>
    </submittedName>
</protein>
<reference evidence="1" key="1">
    <citation type="submission" date="2021-06" db="EMBL/GenBank/DDBJ databases">
        <authorList>
            <person name="Kallberg Y."/>
            <person name="Tangrot J."/>
            <person name="Rosling A."/>
        </authorList>
    </citation>
    <scope>NUCLEOTIDE SEQUENCE</scope>
    <source>
        <strain evidence="1">28 12/20/2015</strain>
    </source>
</reference>
<proteinExistence type="predicted"/>